<protein>
    <submittedName>
        <fullName evidence="2">Uncharacterized protein</fullName>
    </submittedName>
</protein>
<feature type="transmembrane region" description="Helical" evidence="1">
    <location>
        <begin position="39"/>
        <end position="57"/>
    </location>
</feature>
<evidence type="ECO:0000313" key="2">
    <source>
        <dbReference type="EMBL" id="PKQ68897.1"/>
    </source>
</evidence>
<evidence type="ECO:0000313" key="3">
    <source>
        <dbReference type="Proteomes" id="UP000233387"/>
    </source>
</evidence>
<proteinExistence type="predicted"/>
<feature type="transmembrane region" description="Helical" evidence="1">
    <location>
        <begin position="69"/>
        <end position="91"/>
    </location>
</feature>
<name>A0A2N3IF17_9BACT</name>
<keyword evidence="1" id="KW-1133">Transmembrane helix</keyword>
<organism evidence="2 3">
    <name type="scientific">Raineya orbicola</name>
    <dbReference type="NCBI Taxonomy" id="2016530"/>
    <lineage>
        <taxon>Bacteria</taxon>
        <taxon>Pseudomonadati</taxon>
        <taxon>Bacteroidota</taxon>
        <taxon>Cytophagia</taxon>
        <taxon>Cytophagales</taxon>
        <taxon>Raineyaceae</taxon>
        <taxon>Raineya</taxon>
    </lineage>
</organism>
<dbReference type="AlphaFoldDB" id="A0A2N3IF17"/>
<keyword evidence="3" id="KW-1185">Reference proteome</keyword>
<sequence>MKNKKFGVYHLLIFTLILASFLAIDEFLLFNKILHEYKWYLLLFFALQSLLTTYIVSQGLNRDVRVFQGFFFGSMLLRMFLSIGVVFYVVYQGVIYPLWFVVTFFVLYFCFVSFEIYGLLVKLRLKNTAEDGNNQHSYENT</sequence>
<dbReference type="EMBL" id="NKXO01000022">
    <property type="protein sequence ID" value="PKQ68897.1"/>
    <property type="molecule type" value="Genomic_DNA"/>
</dbReference>
<dbReference type="OrthoDB" id="893795at2"/>
<feature type="transmembrane region" description="Helical" evidence="1">
    <location>
        <begin position="97"/>
        <end position="120"/>
    </location>
</feature>
<dbReference type="Proteomes" id="UP000233387">
    <property type="component" value="Unassembled WGS sequence"/>
</dbReference>
<gene>
    <name evidence="2" type="ORF">Rain11_1552</name>
</gene>
<reference evidence="2 3" key="1">
    <citation type="submission" date="2017-06" db="EMBL/GenBank/DDBJ databases">
        <title>Raineya orbicola gen. nov., sp. nov. a slightly thermophilic bacterium of the phylum Bacteroidetes and the description of Raineyaceae fam. nov.</title>
        <authorList>
            <person name="Albuquerque L."/>
            <person name="Polonia A.R.M."/>
            <person name="Barroso C."/>
            <person name="Froufe H.J.C."/>
            <person name="Lage O."/>
            <person name="Lobo-Da-Cunha A."/>
            <person name="Egas C."/>
            <person name="Da Costa M.S."/>
        </authorList>
    </citation>
    <scope>NUCLEOTIDE SEQUENCE [LARGE SCALE GENOMIC DNA]</scope>
    <source>
        <strain evidence="2 3">SPSPC-11</strain>
    </source>
</reference>
<dbReference type="RefSeq" id="WP_101358821.1">
    <property type="nucleotide sequence ID" value="NZ_NKXO01000022.1"/>
</dbReference>
<evidence type="ECO:0000256" key="1">
    <source>
        <dbReference type="SAM" id="Phobius"/>
    </source>
</evidence>
<comment type="caution">
    <text evidence="2">The sequence shown here is derived from an EMBL/GenBank/DDBJ whole genome shotgun (WGS) entry which is preliminary data.</text>
</comment>
<accession>A0A2N3IF17</accession>
<keyword evidence="1" id="KW-0812">Transmembrane</keyword>
<keyword evidence="1" id="KW-0472">Membrane</keyword>